<reference evidence="3 4" key="1">
    <citation type="submission" date="2019-01" db="EMBL/GenBank/DDBJ databases">
        <title>Draft genome sequence of Psathyrella aberdarensis IHI B618.</title>
        <authorList>
            <person name="Buettner E."/>
            <person name="Kellner H."/>
        </authorList>
    </citation>
    <scope>NUCLEOTIDE SEQUENCE [LARGE SCALE GENOMIC DNA]</scope>
    <source>
        <strain evidence="3 4">IHI B618</strain>
    </source>
</reference>
<evidence type="ECO:0000256" key="2">
    <source>
        <dbReference type="SAM" id="SignalP"/>
    </source>
</evidence>
<feature type="compositionally biased region" description="Basic and acidic residues" evidence="1">
    <location>
        <begin position="30"/>
        <end position="39"/>
    </location>
</feature>
<comment type="caution">
    <text evidence="3">The sequence shown here is derived from an EMBL/GenBank/DDBJ whole genome shotgun (WGS) entry which is preliminary data.</text>
</comment>
<sequence>MRRPLAPDSFYVLLFSVAAIADDDLSPRPTTREHEEGSAKRFPPTSGNNLYSTGYGYDYDYHGSCYD</sequence>
<evidence type="ECO:0000313" key="3">
    <source>
        <dbReference type="EMBL" id="RXW21610.1"/>
    </source>
</evidence>
<feature type="chain" id="PRO_5020781950" evidence="2">
    <location>
        <begin position="22"/>
        <end position="67"/>
    </location>
</feature>
<feature type="signal peptide" evidence="2">
    <location>
        <begin position="1"/>
        <end position="21"/>
    </location>
</feature>
<accession>A0A4Q2DN32</accession>
<feature type="region of interest" description="Disordered" evidence="1">
    <location>
        <begin position="24"/>
        <end position="51"/>
    </location>
</feature>
<dbReference type="AlphaFoldDB" id="A0A4Q2DN32"/>
<keyword evidence="2" id="KW-0732">Signal</keyword>
<proteinExistence type="predicted"/>
<keyword evidence="4" id="KW-1185">Reference proteome</keyword>
<dbReference type="Proteomes" id="UP000290288">
    <property type="component" value="Unassembled WGS sequence"/>
</dbReference>
<protein>
    <submittedName>
        <fullName evidence="3">Uncharacterized protein</fullName>
    </submittedName>
</protein>
<evidence type="ECO:0000313" key="4">
    <source>
        <dbReference type="Proteomes" id="UP000290288"/>
    </source>
</evidence>
<gene>
    <name evidence="3" type="ORF">EST38_g4256</name>
</gene>
<name>A0A4Q2DN32_9AGAR</name>
<evidence type="ECO:0000256" key="1">
    <source>
        <dbReference type="SAM" id="MobiDB-lite"/>
    </source>
</evidence>
<organism evidence="3 4">
    <name type="scientific">Candolleomyces aberdarensis</name>
    <dbReference type="NCBI Taxonomy" id="2316362"/>
    <lineage>
        <taxon>Eukaryota</taxon>
        <taxon>Fungi</taxon>
        <taxon>Dikarya</taxon>
        <taxon>Basidiomycota</taxon>
        <taxon>Agaricomycotina</taxon>
        <taxon>Agaricomycetes</taxon>
        <taxon>Agaricomycetidae</taxon>
        <taxon>Agaricales</taxon>
        <taxon>Agaricineae</taxon>
        <taxon>Psathyrellaceae</taxon>
        <taxon>Candolleomyces</taxon>
    </lineage>
</organism>
<dbReference type="EMBL" id="SDEE01000101">
    <property type="protein sequence ID" value="RXW21610.1"/>
    <property type="molecule type" value="Genomic_DNA"/>
</dbReference>